<organism evidence="1 2">
    <name type="scientific">Leucogyrophana mollusca</name>
    <dbReference type="NCBI Taxonomy" id="85980"/>
    <lineage>
        <taxon>Eukaryota</taxon>
        <taxon>Fungi</taxon>
        <taxon>Dikarya</taxon>
        <taxon>Basidiomycota</taxon>
        <taxon>Agaricomycotina</taxon>
        <taxon>Agaricomycetes</taxon>
        <taxon>Agaricomycetidae</taxon>
        <taxon>Boletales</taxon>
        <taxon>Boletales incertae sedis</taxon>
        <taxon>Leucogyrophana</taxon>
    </lineage>
</organism>
<proteinExistence type="predicted"/>
<dbReference type="EMBL" id="MU266624">
    <property type="protein sequence ID" value="KAH7919854.1"/>
    <property type="molecule type" value="Genomic_DNA"/>
</dbReference>
<comment type="caution">
    <text evidence="1">The sequence shown here is derived from an EMBL/GenBank/DDBJ whole genome shotgun (WGS) entry which is preliminary data.</text>
</comment>
<gene>
    <name evidence="1" type="ORF">BV22DRAFT_1050777</name>
</gene>
<reference evidence="1" key="1">
    <citation type="journal article" date="2021" name="New Phytol.">
        <title>Evolutionary innovations through gain and loss of genes in the ectomycorrhizal Boletales.</title>
        <authorList>
            <person name="Wu G."/>
            <person name="Miyauchi S."/>
            <person name="Morin E."/>
            <person name="Kuo A."/>
            <person name="Drula E."/>
            <person name="Varga T."/>
            <person name="Kohler A."/>
            <person name="Feng B."/>
            <person name="Cao Y."/>
            <person name="Lipzen A."/>
            <person name="Daum C."/>
            <person name="Hundley H."/>
            <person name="Pangilinan J."/>
            <person name="Johnson J."/>
            <person name="Barry K."/>
            <person name="LaButti K."/>
            <person name="Ng V."/>
            <person name="Ahrendt S."/>
            <person name="Min B."/>
            <person name="Choi I.G."/>
            <person name="Park H."/>
            <person name="Plett J.M."/>
            <person name="Magnuson J."/>
            <person name="Spatafora J.W."/>
            <person name="Nagy L.G."/>
            <person name="Henrissat B."/>
            <person name="Grigoriev I.V."/>
            <person name="Yang Z.L."/>
            <person name="Xu J."/>
            <person name="Martin F.M."/>
        </authorList>
    </citation>
    <scope>NUCLEOTIDE SEQUENCE</scope>
    <source>
        <strain evidence="1">KUC20120723A-06</strain>
    </source>
</reference>
<dbReference type="Proteomes" id="UP000790709">
    <property type="component" value="Unassembled WGS sequence"/>
</dbReference>
<sequence length="499" mass="57071">MLIYTAGNRLNAKASPIIPANFEPGIWCVTAQKYLSGTPTTHNAGYQRQYKVLAILPLEAGQNSTKAAVEALEWFQIHLPEDEATYLLGCEDLRSFVHKMPQRAPPGFTHRSQLYILHRLSSNPDCGIDVEYLRWEDYRLLILSGSAGRMLRGRYDVVFGGADLLLDLTFNNGLENWTTAELYLRNLEVLEEKIPIWPPVKERLWASHKLSVIQLLDKIAHQVTRTLRPETILLRDNPVPDTGKRSILKREGSDASSMVYLDWDEKTARVLLKTEGKYRWLRQTTGGYSLAEIRKKMEDRTLPELASRDGGSRREREQADNELHEFALTTLEELIIQEENQLQQKSTLRIFARMDISVIADPSTGDLCYFVNEVERSPAVSVFSRIFPEFQVPERFADEFGEVWLEWLRECRSRSMVLKTRLFMAPIYRKAAPFYTFPSCSGREKQSNRLREFSEGKPILGQFLAGFKSPALNAYDEEGGECSGEVFDLDEVSDGRDEG</sequence>
<evidence type="ECO:0000313" key="2">
    <source>
        <dbReference type="Proteomes" id="UP000790709"/>
    </source>
</evidence>
<name>A0ACB8B353_9AGAM</name>
<accession>A0ACB8B353</accession>
<evidence type="ECO:0000313" key="1">
    <source>
        <dbReference type="EMBL" id="KAH7919854.1"/>
    </source>
</evidence>
<protein>
    <submittedName>
        <fullName evidence="1">Uncharacterized protein</fullName>
    </submittedName>
</protein>
<keyword evidence="2" id="KW-1185">Reference proteome</keyword>